<dbReference type="InterPro" id="IPR018200">
    <property type="entry name" value="USP_CS"/>
</dbReference>
<dbReference type="PANTHER" id="PTHR24006:SF827">
    <property type="entry name" value="UBIQUITIN CARBOXYL-TERMINAL HYDROLASE 34"/>
    <property type="match status" value="1"/>
</dbReference>
<dbReference type="PROSITE" id="PS00973">
    <property type="entry name" value="USP_2"/>
    <property type="match status" value="1"/>
</dbReference>
<sequence>MLAISLESNWWTPFRNVIFRWYRYTLRWVLRNYTKPAFVAGIGMTIVAAYIVFPTRPSDTRSTRIDKYTKGMLNTGNDCFANATLQALAALDQVVEYLTKFPRTTTPVPLHAALAMILRTLRQPVWTNESVSVWPFLRVLERVHGGRISRSQQDAHELMQLVMDTLETEHLRAVSAKYVAPSFPFSSVIESRMSCVRCGGTSVPVRRPMMMWEVTVPHASAPLEDVLQRSWNEVIEGYACVVCTVDHILLNRASVKMSSREEEALLVKLQGALAEGTLRINDDVSDDPVYKSLVAMNSNVLPVKTVVHRRVSFVTKPKVLAVHLSRSLYSHEQSWRNRTSIGIPETLVFGNTVYTLKSMVRHQGSHSAGHYECYRRKPMFGKKRMVNKPFWRVSDTRVTEVKTQSVLKDVEGAYLLLYEQTIST</sequence>
<dbReference type="Gene3D" id="3.90.70.10">
    <property type="entry name" value="Cysteine proteinases"/>
    <property type="match status" value="1"/>
</dbReference>
<feature type="transmembrane region" description="Helical" evidence="2">
    <location>
        <begin position="33"/>
        <end position="53"/>
    </location>
</feature>
<keyword evidence="2" id="KW-0812">Transmembrane</keyword>
<organism evidence="4 5">
    <name type="scientific">Pichia inconspicua</name>
    <dbReference type="NCBI Taxonomy" id="52247"/>
    <lineage>
        <taxon>Eukaryota</taxon>
        <taxon>Fungi</taxon>
        <taxon>Dikarya</taxon>
        <taxon>Ascomycota</taxon>
        <taxon>Saccharomycotina</taxon>
        <taxon>Pichiomycetes</taxon>
        <taxon>Pichiales</taxon>
        <taxon>Pichiaceae</taxon>
        <taxon>Pichia</taxon>
    </lineage>
</organism>
<evidence type="ECO:0000259" key="3">
    <source>
        <dbReference type="PROSITE" id="PS50235"/>
    </source>
</evidence>
<comment type="catalytic activity">
    <reaction evidence="1">
        <text>Thiol-dependent hydrolysis of ester, thioester, amide, peptide and isopeptide bonds formed by the C-terminal Gly of ubiquitin (a 76-residue protein attached to proteins as an intracellular targeting signal).</text>
        <dbReference type="EC" id="3.4.19.12"/>
    </reaction>
</comment>
<evidence type="ECO:0000256" key="2">
    <source>
        <dbReference type="SAM" id="Phobius"/>
    </source>
</evidence>
<dbReference type="CDD" id="cd02662">
    <property type="entry name" value="Peptidase_C19F"/>
    <property type="match status" value="1"/>
</dbReference>
<protein>
    <recommendedName>
        <fullName evidence="1">Ubiquitin carboxyl-terminal hydrolase</fullName>
        <ecNumber evidence="1">3.4.19.12</ecNumber>
    </recommendedName>
</protein>
<comment type="caution">
    <text evidence="4">The sequence shown here is derived from an EMBL/GenBank/DDBJ whole genome shotgun (WGS) entry which is preliminary data.</text>
</comment>
<dbReference type="GO" id="GO:0005829">
    <property type="term" value="C:cytosol"/>
    <property type="evidence" value="ECO:0007669"/>
    <property type="project" value="TreeGrafter"/>
</dbReference>
<keyword evidence="2" id="KW-1133">Transmembrane helix</keyword>
<proteinExistence type="inferred from homology"/>
<dbReference type="GO" id="GO:0016579">
    <property type="term" value="P:protein deubiquitination"/>
    <property type="evidence" value="ECO:0007669"/>
    <property type="project" value="InterPro"/>
</dbReference>
<dbReference type="PROSITE" id="PS50235">
    <property type="entry name" value="USP_3"/>
    <property type="match status" value="1"/>
</dbReference>
<evidence type="ECO:0000313" key="4">
    <source>
        <dbReference type="EMBL" id="TID13166.1"/>
    </source>
</evidence>
<keyword evidence="1" id="KW-0378">Hydrolase</keyword>
<dbReference type="STRING" id="52247.A0A4T0WVR7"/>
<dbReference type="PANTHER" id="PTHR24006">
    <property type="entry name" value="UBIQUITIN CARBOXYL-TERMINAL HYDROLASE"/>
    <property type="match status" value="1"/>
</dbReference>
<evidence type="ECO:0000256" key="1">
    <source>
        <dbReference type="RuleBase" id="RU366025"/>
    </source>
</evidence>
<evidence type="ECO:0000313" key="5">
    <source>
        <dbReference type="Proteomes" id="UP000307173"/>
    </source>
</evidence>
<dbReference type="GO" id="GO:0005634">
    <property type="term" value="C:nucleus"/>
    <property type="evidence" value="ECO:0007669"/>
    <property type="project" value="TreeGrafter"/>
</dbReference>
<dbReference type="InterPro" id="IPR050164">
    <property type="entry name" value="Peptidase_C19"/>
</dbReference>
<dbReference type="InterPro" id="IPR028889">
    <property type="entry name" value="USP"/>
</dbReference>
<dbReference type="Pfam" id="PF00443">
    <property type="entry name" value="UCH"/>
    <property type="match status" value="1"/>
</dbReference>
<comment type="similarity">
    <text evidence="1">Belongs to the peptidase C19 family.</text>
</comment>
<dbReference type="EMBL" id="SELW01000681">
    <property type="protein sequence ID" value="TID13166.1"/>
    <property type="molecule type" value="Genomic_DNA"/>
</dbReference>
<accession>A0A4T0WVR7</accession>
<dbReference type="InterPro" id="IPR001394">
    <property type="entry name" value="Peptidase_C19_UCH"/>
</dbReference>
<dbReference type="GO" id="GO:0006508">
    <property type="term" value="P:proteolysis"/>
    <property type="evidence" value="ECO:0007669"/>
    <property type="project" value="UniProtKB-KW"/>
</dbReference>
<dbReference type="GO" id="GO:0004843">
    <property type="term" value="F:cysteine-type deubiquitinase activity"/>
    <property type="evidence" value="ECO:0007669"/>
    <property type="project" value="UniProtKB-UniRule"/>
</dbReference>
<keyword evidence="5" id="KW-1185">Reference proteome</keyword>
<dbReference type="EC" id="3.4.19.12" evidence="1"/>
<dbReference type="SUPFAM" id="SSF54001">
    <property type="entry name" value="Cysteine proteinases"/>
    <property type="match status" value="1"/>
</dbReference>
<dbReference type="AlphaFoldDB" id="A0A4T0WVR7"/>
<dbReference type="OrthoDB" id="2248014at2759"/>
<dbReference type="PROSITE" id="PS00972">
    <property type="entry name" value="USP_1"/>
    <property type="match status" value="1"/>
</dbReference>
<feature type="domain" description="USP" evidence="3">
    <location>
        <begin position="70"/>
        <end position="421"/>
    </location>
</feature>
<dbReference type="InterPro" id="IPR038765">
    <property type="entry name" value="Papain-like_cys_pep_sf"/>
</dbReference>
<name>A0A4T0WVR7_9ASCO</name>
<keyword evidence="1" id="KW-0833">Ubl conjugation pathway</keyword>
<keyword evidence="1" id="KW-0788">Thiol protease</keyword>
<keyword evidence="1" id="KW-0645">Protease</keyword>
<reference evidence="4 5" key="1">
    <citation type="journal article" date="2019" name="Front. Genet.">
        <title>Whole-Genome Sequencing of the Opportunistic Yeast Pathogen Candida inconspicua Uncovers Its Hybrid Origin.</title>
        <authorList>
            <person name="Mixao V."/>
            <person name="Hansen A.P."/>
            <person name="Saus E."/>
            <person name="Boekhout T."/>
            <person name="Lass-Florl C."/>
            <person name="Gabaldon T."/>
        </authorList>
    </citation>
    <scope>NUCLEOTIDE SEQUENCE [LARGE SCALE GENOMIC DNA]</scope>
    <source>
        <strain evidence="4 5">CBS 180</strain>
    </source>
</reference>
<dbReference type="Proteomes" id="UP000307173">
    <property type="component" value="Unassembled WGS sequence"/>
</dbReference>
<gene>
    <name evidence="4" type="ORF">CANINC_005022</name>
</gene>
<keyword evidence="2" id="KW-0472">Membrane</keyword>